<evidence type="ECO:0000256" key="2">
    <source>
        <dbReference type="ARBA" id="ARBA00022448"/>
    </source>
</evidence>
<evidence type="ECO:0000313" key="12">
    <source>
        <dbReference type="Proteomes" id="UP000095651"/>
    </source>
</evidence>
<organism evidence="9 12">
    <name type="scientific">Hungatella hathewayi</name>
    <dbReference type="NCBI Taxonomy" id="154046"/>
    <lineage>
        <taxon>Bacteria</taxon>
        <taxon>Bacillati</taxon>
        <taxon>Bacillota</taxon>
        <taxon>Clostridia</taxon>
        <taxon>Lachnospirales</taxon>
        <taxon>Lachnospiraceae</taxon>
        <taxon>Hungatella</taxon>
    </lineage>
</organism>
<evidence type="ECO:0000259" key="8">
    <source>
        <dbReference type="PROSITE" id="PS50928"/>
    </source>
</evidence>
<proteinExistence type="inferred from homology"/>
<evidence type="ECO:0000256" key="4">
    <source>
        <dbReference type="ARBA" id="ARBA00022692"/>
    </source>
</evidence>
<dbReference type="Proteomes" id="UP000095651">
    <property type="component" value="Unassembled WGS sequence"/>
</dbReference>
<dbReference type="Gene3D" id="1.10.3720.10">
    <property type="entry name" value="MetI-like"/>
    <property type="match status" value="1"/>
</dbReference>
<dbReference type="SUPFAM" id="SSF161098">
    <property type="entry name" value="MetI-like"/>
    <property type="match status" value="1"/>
</dbReference>
<dbReference type="PANTHER" id="PTHR30193">
    <property type="entry name" value="ABC TRANSPORTER PERMEASE PROTEIN"/>
    <property type="match status" value="1"/>
</dbReference>
<name>A0A173WL86_9FIRM</name>
<evidence type="ECO:0000256" key="6">
    <source>
        <dbReference type="ARBA" id="ARBA00023136"/>
    </source>
</evidence>
<dbReference type="RefSeq" id="WP_029466216.1">
    <property type="nucleotide sequence ID" value="NZ_CABIXC010000001.1"/>
</dbReference>
<keyword evidence="4 7" id="KW-0812">Transmembrane</keyword>
<gene>
    <name evidence="9" type="primary">ugpA_4</name>
    <name evidence="10" type="ORF">DWX31_23595</name>
    <name evidence="11" type="ORF">DXD79_13275</name>
    <name evidence="9" type="ORF">ERS852407_00056</name>
</gene>
<dbReference type="InterPro" id="IPR035906">
    <property type="entry name" value="MetI-like_sf"/>
</dbReference>
<evidence type="ECO:0000313" key="14">
    <source>
        <dbReference type="Proteomes" id="UP000263014"/>
    </source>
</evidence>
<evidence type="ECO:0000256" key="1">
    <source>
        <dbReference type="ARBA" id="ARBA00004651"/>
    </source>
</evidence>
<dbReference type="GO" id="GO:0055085">
    <property type="term" value="P:transmembrane transport"/>
    <property type="evidence" value="ECO:0007669"/>
    <property type="project" value="InterPro"/>
</dbReference>
<dbReference type="GO" id="GO:0005886">
    <property type="term" value="C:plasma membrane"/>
    <property type="evidence" value="ECO:0007669"/>
    <property type="project" value="UniProtKB-SubCell"/>
</dbReference>
<protein>
    <submittedName>
        <fullName evidence="9">Binding-protein-dependent transport system inner membrane protein</fullName>
    </submittedName>
    <submittedName>
        <fullName evidence="10">Sugar ABC transporter permease</fullName>
    </submittedName>
</protein>
<dbReference type="EMBL" id="QTJW01000018">
    <property type="protein sequence ID" value="RGD68228.1"/>
    <property type="molecule type" value="Genomic_DNA"/>
</dbReference>
<feature type="domain" description="ABC transmembrane type-1" evidence="8">
    <location>
        <begin position="84"/>
        <end position="296"/>
    </location>
</feature>
<dbReference type="EMBL" id="QSON01000005">
    <property type="protein sequence ID" value="RGJ04876.1"/>
    <property type="molecule type" value="Genomic_DNA"/>
</dbReference>
<comment type="subcellular location">
    <subcellularLocation>
        <location evidence="1 7">Cell membrane</location>
        <topology evidence="1 7">Multi-pass membrane protein</topology>
    </subcellularLocation>
</comment>
<feature type="transmembrane region" description="Helical" evidence="7">
    <location>
        <begin position="219"/>
        <end position="240"/>
    </location>
</feature>
<keyword evidence="6 7" id="KW-0472">Membrane</keyword>
<dbReference type="Pfam" id="PF00528">
    <property type="entry name" value="BPD_transp_1"/>
    <property type="match status" value="1"/>
</dbReference>
<feature type="transmembrane region" description="Helical" evidence="7">
    <location>
        <begin position="162"/>
        <end position="180"/>
    </location>
</feature>
<evidence type="ECO:0000313" key="11">
    <source>
        <dbReference type="EMBL" id="RGJ04876.1"/>
    </source>
</evidence>
<dbReference type="EMBL" id="CYZE01000001">
    <property type="protein sequence ID" value="CUN39706.1"/>
    <property type="molecule type" value="Genomic_DNA"/>
</dbReference>
<dbReference type="AlphaFoldDB" id="A0A173WL86"/>
<accession>A0A173WL86</accession>
<dbReference type="PROSITE" id="PS50928">
    <property type="entry name" value="ABC_TM1"/>
    <property type="match status" value="1"/>
</dbReference>
<keyword evidence="2 7" id="KW-0813">Transport</keyword>
<dbReference type="CDD" id="cd06261">
    <property type="entry name" value="TM_PBP2"/>
    <property type="match status" value="1"/>
</dbReference>
<comment type="similarity">
    <text evidence="7">Belongs to the binding-protein-dependent transport system permease family.</text>
</comment>
<feature type="transmembrane region" description="Helical" evidence="7">
    <location>
        <begin position="21"/>
        <end position="51"/>
    </location>
</feature>
<keyword evidence="3" id="KW-1003">Cell membrane</keyword>
<evidence type="ECO:0000256" key="5">
    <source>
        <dbReference type="ARBA" id="ARBA00022989"/>
    </source>
</evidence>
<dbReference type="OrthoDB" id="9779462at2"/>
<reference evidence="13 14" key="2">
    <citation type="submission" date="2018-08" db="EMBL/GenBank/DDBJ databases">
        <title>A genome reference for cultivated species of the human gut microbiota.</title>
        <authorList>
            <person name="Zou Y."/>
            <person name="Xue W."/>
            <person name="Luo G."/>
        </authorList>
    </citation>
    <scope>NUCLEOTIDE SEQUENCE [LARGE SCALE GENOMIC DNA]</scope>
    <source>
        <strain evidence="10 13">AF19-13AC</strain>
        <strain evidence="11 14">TM09-12</strain>
    </source>
</reference>
<evidence type="ECO:0000313" key="9">
    <source>
        <dbReference type="EMBL" id="CUN39706.1"/>
    </source>
</evidence>
<evidence type="ECO:0000313" key="13">
    <source>
        <dbReference type="Proteomes" id="UP000261023"/>
    </source>
</evidence>
<evidence type="ECO:0000313" key="10">
    <source>
        <dbReference type="EMBL" id="RGD68228.1"/>
    </source>
</evidence>
<dbReference type="PANTHER" id="PTHR30193:SF37">
    <property type="entry name" value="INNER MEMBRANE ABC TRANSPORTER PERMEASE PROTEIN YCJO"/>
    <property type="match status" value="1"/>
</dbReference>
<sequence length="306" mass="33669">MKSNGNAKVKVKTSIAQKKENFTGALFIAPYLIGYVIFQGLPFLIAVVLGFTNVRYISKLEDASFVGINNFIRMFTDVDTMKALGRTGLYSLMYVPLIMVCGFFIAYMVNKGIHCKNLVRSMFFLPYVSNMVAVAVVFKLLLGPDGPVVYILSALGSENPPYLLYGLNTALPTVVCIAVWKGIGLNFITYLAALQNVSADLLEAAQIDGASKWQRIKNIVIPMISPTTFFLMISSVITSLQNFTTIQALTGGGPGQATTVMSINIIRTAFTNYQTGYASAQALVMFIIVLIITLIQWRGQQKWVNY</sequence>
<dbReference type="Proteomes" id="UP000263014">
    <property type="component" value="Unassembled WGS sequence"/>
</dbReference>
<keyword evidence="5 7" id="KW-1133">Transmembrane helix</keyword>
<evidence type="ECO:0000256" key="3">
    <source>
        <dbReference type="ARBA" id="ARBA00022475"/>
    </source>
</evidence>
<dbReference type="InterPro" id="IPR000515">
    <property type="entry name" value="MetI-like"/>
</dbReference>
<evidence type="ECO:0000256" key="7">
    <source>
        <dbReference type="RuleBase" id="RU363032"/>
    </source>
</evidence>
<dbReference type="Proteomes" id="UP000261023">
    <property type="component" value="Unassembled WGS sequence"/>
</dbReference>
<dbReference type="InterPro" id="IPR051393">
    <property type="entry name" value="ABC_transporter_permease"/>
</dbReference>
<reference evidence="9 12" key="1">
    <citation type="submission" date="2015-09" db="EMBL/GenBank/DDBJ databases">
        <authorList>
            <consortium name="Pathogen Informatics"/>
        </authorList>
    </citation>
    <scope>NUCLEOTIDE SEQUENCE [LARGE SCALE GENOMIC DNA]</scope>
    <source>
        <strain evidence="9 12">2789STDY5608850</strain>
    </source>
</reference>
<feature type="transmembrane region" description="Helical" evidence="7">
    <location>
        <begin position="122"/>
        <end position="142"/>
    </location>
</feature>
<feature type="transmembrane region" description="Helical" evidence="7">
    <location>
        <begin position="89"/>
        <end position="110"/>
    </location>
</feature>
<feature type="transmembrane region" description="Helical" evidence="7">
    <location>
        <begin position="277"/>
        <end position="297"/>
    </location>
</feature>